<feature type="compositionally biased region" description="Acidic residues" evidence="4">
    <location>
        <begin position="223"/>
        <end position="238"/>
    </location>
</feature>
<feature type="region of interest" description="Disordered" evidence="4">
    <location>
        <begin position="1"/>
        <end position="90"/>
    </location>
</feature>
<dbReference type="GO" id="GO:0005681">
    <property type="term" value="C:spliceosomal complex"/>
    <property type="evidence" value="ECO:0007669"/>
    <property type="project" value="TreeGrafter"/>
</dbReference>
<keyword evidence="3" id="KW-0539">Nucleus</keyword>
<feature type="compositionally biased region" description="Basic and acidic residues" evidence="4">
    <location>
        <begin position="463"/>
        <end position="472"/>
    </location>
</feature>
<feature type="region of interest" description="Disordered" evidence="4">
    <location>
        <begin position="380"/>
        <end position="425"/>
    </location>
</feature>
<evidence type="ECO:0000256" key="4">
    <source>
        <dbReference type="SAM" id="MobiDB-lite"/>
    </source>
</evidence>
<organism evidence="5 6">
    <name type="scientific">Diatrype stigma</name>
    <dbReference type="NCBI Taxonomy" id="117547"/>
    <lineage>
        <taxon>Eukaryota</taxon>
        <taxon>Fungi</taxon>
        <taxon>Dikarya</taxon>
        <taxon>Ascomycota</taxon>
        <taxon>Pezizomycotina</taxon>
        <taxon>Sordariomycetes</taxon>
        <taxon>Xylariomycetidae</taxon>
        <taxon>Xylariales</taxon>
        <taxon>Diatrypaceae</taxon>
        <taxon>Diatrype</taxon>
    </lineage>
</organism>
<dbReference type="PANTHER" id="PTHR13486:SF2">
    <property type="entry name" value="SPLICING FACTOR C9ORF78"/>
    <property type="match status" value="1"/>
</dbReference>
<dbReference type="PANTHER" id="PTHR13486">
    <property type="entry name" value="TELOMERE LENGTH AND SILENCING PROTEIN 1 TLS1 FAMILY MEMBER"/>
    <property type="match status" value="1"/>
</dbReference>
<feature type="compositionally biased region" description="Basic and acidic residues" evidence="4">
    <location>
        <begin position="23"/>
        <end position="35"/>
    </location>
</feature>
<dbReference type="EMBL" id="JAKJXP020000172">
    <property type="protein sequence ID" value="KAK7740032.1"/>
    <property type="molecule type" value="Genomic_DNA"/>
</dbReference>
<feature type="compositionally biased region" description="Basic and acidic residues" evidence="4">
    <location>
        <begin position="212"/>
        <end position="222"/>
    </location>
</feature>
<name>A0AAN9UCM4_9PEZI</name>
<gene>
    <name evidence="5" type="ORF">SLS62_011148</name>
</gene>
<dbReference type="InterPro" id="IPR010756">
    <property type="entry name" value="Tls1-like"/>
</dbReference>
<dbReference type="GO" id="GO:0000398">
    <property type="term" value="P:mRNA splicing, via spliceosome"/>
    <property type="evidence" value="ECO:0007669"/>
    <property type="project" value="TreeGrafter"/>
</dbReference>
<feature type="compositionally biased region" description="Basic and acidic residues" evidence="4">
    <location>
        <begin position="329"/>
        <end position="338"/>
    </location>
</feature>
<dbReference type="AlphaFoldDB" id="A0AAN9UCM4"/>
<protein>
    <submittedName>
        <fullName evidence="5">Uncharacterized protein</fullName>
    </submittedName>
</protein>
<evidence type="ECO:0000313" key="6">
    <source>
        <dbReference type="Proteomes" id="UP001320420"/>
    </source>
</evidence>
<proteinExistence type="inferred from homology"/>
<feature type="region of interest" description="Disordered" evidence="4">
    <location>
        <begin position="197"/>
        <end position="266"/>
    </location>
</feature>
<reference evidence="5 6" key="1">
    <citation type="submission" date="2024-02" db="EMBL/GenBank/DDBJ databases">
        <title>De novo assembly and annotation of 12 fungi associated with fruit tree decline syndrome in Ontario, Canada.</title>
        <authorList>
            <person name="Sulman M."/>
            <person name="Ellouze W."/>
            <person name="Ilyukhin E."/>
        </authorList>
    </citation>
    <scope>NUCLEOTIDE SEQUENCE [LARGE SCALE GENOMIC DNA]</scope>
    <source>
        <strain evidence="5 6">M11/M66-122</strain>
    </source>
</reference>
<accession>A0AAN9UCM4</accession>
<feature type="region of interest" description="Disordered" evidence="4">
    <location>
        <begin position="440"/>
        <end position="521"/>
    </location>
</feature>
<dbReference type="Proteomes" id="UP001320420">
    <property type="component" value="Unassembled WGS sequence"/>
</dbReference>
<evidence type="ECO:0000256" key="2">
    <source>
        <dbReference type="ARBA" id="ARBA00007643"/>
    </source>
</evidence>
<evidence type="ECO:0000256" key="3">
    <source>
        <dbReference type="ARBA" id="ARBA00023242"/>
    </source>
</evidence>
<evidence type="ECO:0000313" key="5">
    <source>
        <dbReference type="EMBL" id="KAK7740032.1"/>
    </source>
</evidence>
<dbReference type="Pfam" id="PF07052">
    <property type="entry name" value="Hep_59"/>
    <property type="match status" value="1"/>
</dbReference>
<comment type="caution">
    <text evidence="5">The sequence shown here is derived from an EMBL/GenBank/DDBJ whole genome shotgun (WGS) entry which is preliminary data.</text>
</comment>
<feature type="compositionally biased region" description="Low complexity" evidence="4">
    <location>
        <begin position="380"/>
        <end position="416"/>
    </location>
</feature>
<comment type="similarity">
    <text evidence="2">Belongs to the TLS1 family.</text>
</comment>
<sequence>MTTPAEAPAPVVFRGKKRKAYRQRGETGNDVHADVDNVSTAPASDLAHNMPISSTDNPSPAPPQAAGAIPVQSGAKSGEDEDAAEDERGLSVAEVLRRRNARRSKLGGVKFSAVDSAPPVAGAAGGEFDYNNSDDLSLMIREEEGHVLERSSSAAAGVTKRFAPQTGLSSELINKHMEEYIEAKLAKKHEAAAAAAEAAEAASFSALQQQQQRDRDSANHDGDDYDNYSYDSDDDDDEPAAKIYAEYAGKLTSTSQPRERHTALQGKLLEVDLGDEVRSRNAAMTERARRRLLGEAVEDDDNARSGRNGRPGKVRLGRDGKPWRPRNRRGSDDVKRDQIVEAILHENSLDVYEKPKPRVLPPSRASVAAAAAAASAATITGVPPTVPNPNATTQAGTSAEANGVSAEAGAGVAEVGAGEDEEGALDDRIAEQFRREFMEAMAERRQRRRKAPLPPSKAAAAQAKRESDEILRGPKLGGSRNARAAMRDILLKQQEERKAQQPGGSSVKPRGLPPRRTGGRR</sequence>
<comment type="subcellular location">
    <subcellularLocation>
        <location evidence="1">Nucleus</location>
    </subcellularLocation>
</comment>
<evidence type="ECO:0000256" key="1">
    <source>
        <dbReference type="ARBA" id="ARBA00004123"/>
    </source>
</evidence>
<keyword evidence="6" id="KW-1185">Reference proteome</keyword>
<feature type="compositionally biased region" description="Basic and acidic residues" evidence="4">
    <location>
        <begin position="485"/>
        <end position="499"/>
    </location>
</feature>
<feature type="region of interest" description="Disordered" evidence="4">
    <location>
        <begin position="293"/>
        <end position="338"/>
    </location>
</feature>